<gene>
    <name evidence="1" type="ORF">CNX65_17070</name>
</gene>
<dbReference type="KEGG" id="apre:CNX65_17070"/>
<organism evidence="1 2">
    <name type="scientific">Actinosynnema pretiosum</name>
    <dbReference type="NCBI Taxonomy" id="42197"/>
    <lineage>
        <taxon>Bacteria</taxon>
        <taxon>Bacillati</taxon>
        <taxon>Actinomycetota</taxon>
        <taxon>Actinomycetes</taxon>
        <taxon>Pseudonocardiales</taxon>
        <taxon>Pseudonocardiaceae</taxon>
        <taxon>Actinosynnema</taxon>
    </lineage>
</organism>
<accession>A0A290Z702</accession>
<dbReference type="AlphaFoldDB" id="A0A290Z702"/>
<proteinExistence type="predicted"/>
<reference evidence="1" key="1">
    <citation type="submission" date="2017-09" db="EMBL/GenBank/DDBJ databases">
        <title>Complete Genome Sequence of ansamitocin-producing Bacterium Actinosynnema pretiosum X47.</title>
        <authorList>
            <person name="Cao G."/>
            <person name="Zong G."/>
            <person name="Zhong C."/>
            <person name="Fu J."/>
        </authorList>
    </citation>
    <scope>NUCLEOTIDE SEQUENCE [LARGE SCALE GENOMIC DNA]</scope>
    <source>
        <strain evidence="1">X47</strain>
    </source>
</reference>
<protein>
    <submittedName>
        <fullName evidence="1">Uncharacterized protein</fullName>
    </submittedName>
</protein>
<keyword evidence="2" id="KW-1185">Reference proteome</keyword>
<sequence>MFDTPVRGGIHPDVSFLAQNRPLYRDLTVRELVRVAAGMNERWSRGRVHEVLGLLPRLLLPDEPLSDLESLVMGRLRASRERRAAGGDR</sequence>
<dbReference type="RefSeq" id="WP_096494258.1">
    <property type="nucleotide sequence ID" value="NZ_CP023445.1"/>
</dbReference>
<evidence type="ECO:0000313" key="2">
    <source>
        <dbReference type="Proteomes" id="UP000218505"/>
    </source>
</evidence>
<dbReference type="Proteomes" id="UP000218505">
    <property type="component" value="Chromosome"/>
</dbReference>
<dbReference type="EMBL" id="CP023445">
    <property type="protein sequence ID" value="ATE54778.1"/>
    <property type="molecule type" value="Genomic_DNA"/>
</dbReference>
<name>A0A290Z702_9PSEU</name>
<evidence type="ECO:0000313" key="1">
    <source>
        <dbReference type="EMBL" id="ATE54778.1"/>
    </source>
</evidence>